<dbReference type="OrthoDB" id="407410at2759"/>
<feature type="transmembrane region" description="Helical" evidence="8">
    <location>
        <begin position="438"/>
        <end position="469"/>
    </location>
</feature>
<keyword evidence="4" id="KW-0106">Calcium</keyword>
<dbReference type="PANTHER" id="PTHR12266">
    <property type="entry name" value="NA+/CA2+ K+ INDEPENDENT EXCHANGER"/>
    <property type="match status" value="1"/>
</dbReference>
<dbReference type="GO" id="GO:0005432">
    <property type="term" value="F:calcium:sodium antiporter activity"/>
    <property type="evidence" value="ECO:0007669"/>
    <property type="project" value="TreeGrafter"/>
</dbReference>
<dbReference type="GO" id="GO:0006874">
    <property type="term" value="P:intracellular calcium ion homeostasis"/>
    <property type="evidence" value="ECO:0007669"/>
    <property type="project" value="TreeGrafter"/>
</dbReference>
<keyword evidence="4" id="KW-0406">Ion transport</keyword>
<feature type="transmembrane region" description="Helical" evidence="8">
    <location>
        <begin position="372"/>
        <end position="394"/>
    </location>
</feature>
<dbReference type="InterPro" id="IPR044880">
    <property type="entry name" value="NCX_ion-bd_dom_sf"/>
</dbReference>
<evidence type="ECO:0000256" key="8">
    <source>
        <dbReference type="SAM" id="Phobius"/>
    </source>
</evidence>
<evidence type="ECO:0000256" key="1">
    <source>
        <dbReference type="ARBA" id="ARBA00004141"/>
    </source>
</evidence>
<comment type="subcellular location">
    <subcellularLocation>
        <location evidence="1">Membrane</location>
        <topology evidence="1">Multi-pass membrane protein</topology>
    </subcellularLocation>
</comment>
<dbReference type="GeneID" id="108049600"/>
<feature type="transmembrane region" description="Helical" evidence="8">
    <location>
        <begin position="203"/>
        <end position="222"/>
    </location>
</feature>
<feature type="transmembrane region" description="Helical" evidence="8">
    <location>
        <begin position="406"/>
        <end position="426"/>
    </location>
</feature>
<evidence type="ECO:0000313" key="12">
    <source>
        <dbReference type="RefSeq" id="XP_016986317.1"/>
    </source>
</evidence>
<evidence type="ECO:0000256" key="4">
    <source>
        <dbReference type="ARBA" id="ARBA00022568"/>
    </source>
</evidence>
<reference evidence="12" key="2">
    <citation type="submission" date="2025-04" db="UniProtKB">
        <authorList>
            <consortium name="RefSeq"/>
        </authorList>
    </citation>
    <scope>IDENTIFICATION</scope>
</reference>
<feature type="transmembrane region" description="Helical" evidence="8">
    <location>
        <begin position="547"/>
        <end position="568"/>
    </location>
</feature>
<keyword evidence="6 8" id="KW-1133">Transmembrane helix</keyword>
<keyword evidence="5 8" id="KW-0812">Transmembrane</keyword>
<sequence length="610" mass="70137">MISIKNMDTYSLLNYSDYLENVSCLAVMNFHFSYRCEMAKKIENCRYITNFFNYFVLMYCTFKIDNKITEIVVMLLFGLIYCFFLCILYLGINHYFLPTLKIAALRLRINEYMAGVVLVGVANSTPDLLVNLSPVRQESLTFNIAMASALTIICLSGGAVCFIRPFRMNGHSIFRDLLFLLLTIELVRLLINIKHITALVKGILVLTIYPIYLLINVADILLQRFTINKLRKEIEILRHSPSSQQHDLRLADKIILLNGFEEDEDIQIRESKLLRQKTFQAGFFVTPKQLSRHKEVDVEANRTILHNKANPKNLFLFSEFFRSINPIDPEQWYLSGKCARIALVAKVPVTFMLQLLIPFVDFQKVKHGWSKLLNCIQIVLTPFVLVTLVETMFARNYFNWHNIIQVNFSVWSLMVTLPLAIIVFWHSRTDIPPWYHSVYSLLTISTVIIFCWICAWEMDALISIIGIVFNLSPSYMSITFNAVSAATADFISYGHLAQHGYGKMAFGAVVGGSVFNMVVNVGIEFVMQKKVDSHGQVVLFGGEGETIYIFLVLTITTTMWWCLTFNFLARRSAGVFLWCLFILFLIYSTAIEFEWVHGFEDNPHIHPVAE</sequence>
<dbReference type="PANTHER" id="PTHR12266:SF0">
    <property type="entry name" value="MITOCHONDRIAL SODIUM_CALCIUM EXCHANGER PROTEIN"/>
    <property type="match status" value="1"/>
</dbReference>
<evidence type="ECO:0000256" key="5">
    <source>
        <dbReference type="ARBA" id="ARBA00022692"/>
    </source>
</evidence>
<feature type="domain" description="Sodium/calcium exchanger membrane region" evidence="9">
    <location>
        <begin position="80"/>
        <end position="216"/>
    </location>
</feature>
<keyword evidence="3" id="KW-0050">Antiport</keyword>
<feature type="transmembrane region" description="Helical" evidence="8">
    <location>
        <begin position="144"/>
        <end position="166"/>
    </location>
</feature>
<dbReference type="Proteomes" id="UP001652680">
    <property type="component" value="Unassembled WGS sequence"/>
</dbReference>
<dbReference type="Pfam" id="PF01699">
    <property type="entry name" value="Na_Ca_ex"/>
    <property type="match status" value="2"/>
</dbReference>
<feature type="transmembrane region" description="Helical" evidence="8">
    <location>
        <begin position="575"/>
        <end position="593"/>
    </location>
</feature>
<protein>
    <submittedName>
        <fullName evidence="12">Sodium/potassium/calcium exchanger 6, mitochondrial</fullName>
    </submittedName>
</protein>
<dbReference type="EnsemblMetazoa" id="XM_017130828.2">
    <property type="protein sequence ID" value="XP_016986317.1"/>
    <property type="gene ID" value="LOC108049600"/>
</dbReference>
<evidence type="ECO:0000256" key="6">
    <source>
        <dbReference type="ARBA" id="ARBA00022989"/>
    </source>
</evidence>
<name>A0A6P4F7R6_DRORH</name>
<evidence type="ECO:0000259" key="9">
    <source>
        <dbReference type="Pfam" id="PF01699"/>
    </source>
</evidence>
<evidence type="ECO:0000313" key="11">
    <source>
        <dbReference type="Proteomes" id="UP001652680"/>
    </source>
</evidence>
<keyword evidence="2" id="KW-0813">Transport</keyword>
<reference evidence="10" key="3">
    <citation type="submission" date="2025-05" db="UniProtKB">
        <authorList>
            <consortium name="EnsemblMetazoa"/>
        </authorList>
    </citation>
    <scope>IDENTIFICATION</scope>
</reference>
<evidence type="ECO:0000256" key="3">
    <source>
        <dbReference type="ARBA" id="ARBA00022449"/>
    </source>
</evidence>
<dbReference type="InterPro" id="IPR051359">
    <property type="entry name" value="CaCA_antiporter"/>
</dbReference>
<keyword evidence="7 8" id="KW-0472">Membrane</keyword>
<dbReference type="AlphaFoldDB" id="A0A6P4F7R6"/>
<accession>A0A6P4F7R6</accession>
<keyword evidence="4" id="KW-0109">Calcium transport</keyword>
<feature type="domain" description="Sodium/calcium exchanger membrane region" evidence="9">
    <location>
        <begin position="442"/>
        <end position="589"/>
    </location>
</feature>
<evidence type="ECO:0000313" key="10">
    <source>
        <dbReference type="EnsemblMetazoa" id="XP_016986317.1"/>
    </source>
</evidence>
<reference evidence="11" key="1">
    <citation type="journal article" date="2021" name="Elife">
        <title>Highly contiguous assemblies of 101 drosophilid genomes.</title>
        <authorList>
            <person name="Kim B.Y."/>
            <person name="Wang J.R."/>
            <person name="Miller D.E."/>
            <person name="Barmina O."/>
            <person name="Delaney E."/>
            <person name="Thompson A."/>
            <person name="Comeault A.A."/>
            <person name="Peede D."/>
            <person name="D'Agostino E.R."/>
            <person name="Pelaez J."/>
            <person name="Aguilar J.M."/>
            <person name="Haji D."/>
            <person name="Matsunaga T."/>
            <person name="Armstrong E.E."/>
            <person name="Zych M."/>
            <person name="Ogawa Y."/>
            <person name="Stamenkovic-Radak M."/>
            <person name="Jelic M."/>
            <person name="Veselinovic M.S."/>
            <person name="Tanaskovic M."/>
            <person name="Eric P."/>
            <person name="Gao J.J."/>
            <person name="Katoh T.K."/>
            <person name="Toda M.J."/>
            <person name="Watabe H."/>
            <person name="Watada M."/>
            <person name="Davis J.S."/>
            <person name="Moyle L.C."/>
            <person name="Manoli G."/>
            <person name="Bertolini E."/>
            <person name="Kostal V."/>
            <person name="Hawley R.S."/>
            <person name="Takahashi A."/>
            <person name="Jones C.D."/>
            <person name="Price D.K."/>
            <person name="Whiteman N."/>
            <person name="Kopp A."/>
            <person name="Matute D.R."/>
            <person name="Petrov D.A."/>
        </authorList>
    </citation>
    <scope>NUCLEOTIDE SEQUENCE [LARGE SCALE GENOMIC DNA]</scope>
</reference>
<proteinExistence type="predicted"/>
<gene>
    <name evidence="12" type="primary">LOC108049600</name>
    <name evidence="10" type="synonym">108049600</name>
</gene>
<feature type="transmembrane region" description="Helical" evidence="8">
    <location>
        <begin position="173"/>
        <end position="191"/>
    </location>
</feature>
<dbReference type="Gene3D" id="1.20.1420.30">
    <property type="entry name" value="NCX, central ion-binding region"/>
    <property type="match status" value="2"/>
</dbReference>
<dbReference type="GO" id="GO:0016020">
    <property type="term" value="C:membrane"/>
    <property type="evidence" value="ECO:0007669"/>
    <property type="project" value="UniProtKB-SubCell"/>
</dbReference>
<evidence type="ECO:0000256" key="2">
    <source>
        <dbReference type="ARBA" id="ARBA00022448"/>
    </source>
</evidence>
<feature type="transmembrane region" description="Helical" evidence="8">
    <location>
        <begin position="71"/>
        <end position="92"/>
    </location>
</feature>
<evidence type="ECO:0000256" key="7">
    <source>
        <dbReference type="ARBA" id="ARBA00023136"/>
    </source>
</evidence>
<organism evidence="12">
    <name type="scientific">Drosophila rhopaloa</name>
    <name type="common">Fruit fly</name>
    <dbReference type="NCBI Taxonomy" id="1041015"/>
    <lineage>
        <taxon>Eukaryota</taxon>
        <taxon>Metazoa</taxon>
        <taxon>Ecdysozoa</taxon>
        <taxon>Arthropoda</taxon>
        <taxon>Hexapoda</taxon>
        <taxon>Insecta</taxon>
        <taxon>Pterygota</taxon>
        <taxon>Neoptera</taxon>
        <taxon>Endopterygota</taxon>
        <taxon>Diptera</taxon>
        <taxon>Brachycera</taxon>
        <taxon>Muscomorpha</taxon>
        <taxon>Ephydroidea</taxon>
        <taxon>Drosophilidae</taxon>
        <taxon>Drosophila</taxon>
        <taxon>Sophophora</taxon>
    </lineage>
</organism>
<dbReference type="RefSeq" id="XP_016986317.1">
    <property type="nucleotide sequence ID" value="XM_017130828.1"/>
</dbReference>
<feature type="transmembrane region" description="Helical" evidence="8">
    <location>
        <begin position="505"/>
        <end position="527"/>
    </location>
</feature>
<keyword evidence="11" id="KW-1185">Reference proteome</keyword>
<dbReference type="InterPro" id="IPR004837">
    <property type="entry name" value="NaCa_Exmemb"/>
</dbReference>